<comment type="caution">
    <text evidence="4">The sequence shown here is derived from an EMBL/GenBank/DDBJ whole genome shotgun (WGS) entry which is preliminary data.</text>
</comment>
<dbReference type="Proteomes" id="UP000239899">
    <property type="component" value="Unassembled WGS sequence"/>
</dbReference>
<sequence>MDLEEQLQEQLAEQQEALAGVKELLEADPGSEETAALLSELQDGIRDTEAALLGLKRQRLLQELDALHGGGDQQHQGAQDGTEGNSAAQAPAVTAPRAGLATHLQPSAICIFRQTDGRHYFGRVLESAGESVSLQPLLPTRAHQLECVSLPAAALQPGPATLEPPAGSLHAGMRAWVQPSGQALWAAAELSEVDSDGRRVAAVLLADKRRHVLPFAAVALHAHAPDPHASDGSGDEGGGASLAAGSLAGGAGDDSGEEDSDMSGSDMSFSGSSDDEDAAGADERRRPGMHRVASAMQDAVERVQQQAEAGAQTDTALFFPSEKHSRGIGSKLLATMGYRGSGHGLGRRQHGVEHALQARRLKPGAGLGVDGGKGLEEGKRKRKGGKQRRRDKALREGEQRHKAAEQVQRELERRTGNEGLFAVLDSLIGDTSQAQAARDAGLGLHSGLSGGAPGGGSSVGGTSRQAHLFGGAAAVAGGAADSKKPANKEEDRRALAQRADALAQLRLKVKRLEEMQARNKRDKVMLPQIERALREARAQLAGAEVQHAASTKAITDKEKLRKMTKF</sequence>
<organism evidence="4 5">
    <name type="scientific">Chlorella sorokiniana</name>
    <name type="common">Freshwater green alga</name>
    <dbReference type="NCBI Taxonomy" id="3076"/>
    <lineage>
        <taxon>Eukaryota</taxon>
        <taxon>Viridiplantae</taxon>
        <taxon>Chlorophyta</taxon>
        <taxon>core chlorophytes</taxon>
        <taxon>Trebouxiophyceae</taxon>
        <taxon>Chlorellales</taxon>
        <taxon>Chlorellaceae</taxon>
        <taxon>Chlorella clade</taxon>
        <taxon>Chlorella</taxon>
    </lineage>
</organism>
<feature type="compositionally biased region" description="Low complexity" evidence="2">
    <location>
        <begin position="73"/>
        <end position="91"/>
    </location>
</feature>
<dbReference type="PANTHER" id="PTHR47650">
    <property type="entry name" value="ZINC FINGER CCCH DOMAIN-CONTAINING PROTEIN 22"/>
    <property type="match status" value="1"/>
</dbReference>
<protein>
    <submittedName>
        <fullName evidence="4">Zinc finger CCCH domain-containing 18</fullName>
    </submittedName>
</protein>
<feature type="compositionally biased region" description="Basic and acidic residues" evidence="2">
    <location>
        <begin position="393"/>
        <end position="415"/>
    </location>
</feature>
<evidence type="ECO:0000313" key="4">
    <source>
        <dbReference type="EMBL" id="PRW59634.1"/>
    </source>
</evidence>
<dbReference type="SMART" id="SM00443">
    <property type="entry name" value="G_patch"/>
    <property type="match status" value="1"/>
</dbReference>
<feature type="compositionally biased region" description="Basic residues" evidence="2">
    <location>
        <begin position="380"/>
        <end position="392"/>
    </location>
</feature>
<feature type="compositionally biased region" description="Low complexity" evidence="2">
    <location>
        <begin position="262"/>
        <end position="272"/>
    </location>
</feature>
<evidence type="ECO:0000259" key="3">
    <source>
        <dbReference type="PROSITE" id="PS50174"/>
    </source>
</evidence>
<dbReference type="EMBL" id="LHPG02000003">
    <property type="protein sequence ID" value="PRW59634.1"/>
    <property type="molecule type" value="Genomic_DNA"/>
</dbReference>
<dbReference type="GO" id="GO:0003676">
    <property type="term" value="F:nucleic acid binding"/>
    <property type="evidence" value="ECO:0007669"/>
    <property type="project" value="InterPro"/>
</dbReference>
<dbReference type="STRING" id="3076.A0A2P6TZY8"/>
<dbReference type="PANTHER" id="PTHR47650:SF2">
    <property type="entry name" value="ZINC FINGER CCCH DOMAIN-CONTAINING PROTEIN 22"/>
    <property type="match status" value="1"/>
</dbReference>
<evidence type="ECO:0000256" key="1">
    <source>
        <dbReference type="SAM" id="Coils"/>
    </source>
</evidence>
<reference evidence="4 5" key="1">
    <citation type="journal article" date="2018" name="Plant J.">
        <title>Genome sequences of Chlorella sorokiniana UTEX 1602 and Micractinium conductrix SAG 241.80: implications to maltose excretion by a green alga.</title>
        <authorList>
            <person name="Arriola M.B."/>
            <person name="Velmurugan N."/>
            <person name="Zhang Y."/>
            <person name="Plunkett M.H."/>
            <person name="Hondzo H."/>
            <person name="Barney B.M."/>
        </authorList>
    </citation>
    <scope>NUCLEOTIDE SEQUENCE [LARGE SCALE GENOMIC DNA]</scope>
    <source>
        <strain evidence="5">UTEX 1602</strain>
    </source>
</reference>
<dbReference type="PROSITE" id="PS50174">
    <property type="entry name" value="G_PATCH"/>
    <property type="match status" value="1"/>
</dbReference>
<evidence type="ECO:0000313" key="5">
    <source>
        <dbReference type="Proteomes" id="UP000239899"/>
    </source>
</evidence>
<feature type="region of interest" description="Disordered" evidence="2">
    <location>
        <begin position="226"/>
        <end position="285"/>
    </location>
</feature>
<keyword evidence="1" id="KW-0175">Coiled coil</keyword>
<gene>
    <name evidence="4" type="ORF">C2E21_1496</name>
</gene>
<dbReference type="Pfam" id="PF01585">
    <property type="entry name" value="G-patch"/>
    <property type="match status" value="1"/>
</dbReference>
<evidence type="ECO:0000256" key="2">
    <source>
        <dbReference type="SAM" id="MobiDB-lite"/>
    </source>
</evidence>
<feature type="compositionally biased region" description="Basic and acidic residues" evidence="2">
    <location>
        <begin position="481"/>
        <end position="494"/>
    </location>
</feature>
<feature type="region of interest" description="Disordered" evidence="2">
    <location>
        <begin position="542"/>
        <end position="566"/>
    </location>
</feature>
<feature type="compositionally biased region" description="Basic and acidic residues" evidence="2">
    <location>
        <begin position="554"/>
        <end position="566"/>
    </location>
</feature>
<feature type="region of interest" description="Disordered" evidence="2">
    <location>
        <begin position="69"/>
        <end position="91"/>
    </location>
</feature>
<dbReference type="InterPro" id="IPR000467">
    <property type="entry name" value="G_patch_dom"/>
</dbReference>
<feature type="region of interest" description="Disordered" evidence="2">
    <location>
        <begin position="474"/>
        <end position="494"/>
    </location>
</feature>
<name>A0A2P6TZY8_CHLSO</name>
<proteinExistence type="predicted"/>
<keyword evidence="5" id="KW-1185">Reference proteome</keyword>
<feature type="coiled-coil region" evidence="1">
    <location>
        <begin position="4"/>
        <end position="58"/>
    </location>
</feature>
<feature type="domain" description="G-patch" evidence="3">
    <location>
        <begin position="325"/>
        <end position="372"/>
    </location>
</feature>
<feature type="region of interest" description="Disordered" evidence="2">
    <location>
        <begin position="363"/>
        <end position="415"/>
    </location>
</feature>
<dbReference type="OrthoDB" id="4822at2759"/>
<dbReference type="AlphaFoldDB" id="A0A2P6TZY8"/>
<accession>A0A2P6TZY8</accession>